<evidence type="ECO:0000256" key="5">
    <source>
        <dbReference type="ARBA" id="ARBA00023235"/>
    </source>
</evidence>
<evidence type="ECO:0000256" key="1">
    <source>
        <dbReference type="ARBA" id="ARBA00001713"/>
    </source>
</evidence>
<comment type="similarity">
    <text evidence="3">Belongs to the ribose 5-phosphate isomerase family.</text>
</comment>
<evidence type="ECO:0000313" key="6">
    <source>
        <dbReference type="EMBL" id="KAI7727224.1"/>
    </source>
</evidence>
<feature type="non-terminal residue" evidence="6">
    <location>
        <position position="1"/>
    </location>
</feature>
<name>A0AAD5G391_AMBAR</name>
<evidence type="ECO:0000256" key="3">
    <source>
        <dbReference type="ARBA" id="ARBA00008088"/>
    </source>
</evidence>
<dbReference type="SUPFAM" id="SSF100950">
    <property type="entry name" value="NagB/RpiA/CoA transferase-like"/>
    <property type="match status" value="1"/>
</dbReference>
<proteinExistence type="inferred from homology"/>
<reference evidence="6" key="1">
    <citation type="submission" date="2022-06" db="EMBL/GenBank/DDBJ databases">
        <title>Uncovering the hologenomic basis of an extraordinary plant invasion.</title>
        <authorList>
            <person name="Bieker V.C."/>
            <person name="Martin M.D."/>
            <person name="Gilbert T."/>
            <person name="Hodgins K."/>
            <person name="Battlay P."/>
            <person name="Petersen B."/>
            <person name="Wilson J."/>
        </authorList>
    </citation>
    <scope>NUCLEOTIDE SEQUENCE</scope>
    <source>
        <strain evidence="6">AA19_3_7</strain>
        <tissue evidence="6">Leaf</tissue>
    </source>
</reference>
<evidence type="ECO:0000256" key="2">
    <source>
        <dbReference type="ARBA" id="ARBA00004988"/>
    </source>
</evidence>
<comment type="pathway">
    <text evidence="2">Carbohydrate degradation; pentose phosphate pathway; D-ribose 5-phosphate from D-ribulose 5-phosphate (non-oxidative stage): step 1/1.</text>
</comment>
<organism evidence="6 7">
    <name type="scientific">Ambrosia artemisiifolia</name>
    <name type="common">Common ragweed</name>
    <dbReference type="NCBI Taxonomy" id="4212"/>
    <lineage>
        <taxon>Eukaryota</taxon>
        <taxon>Viridiplantae</taxon>
        <taxon>Streptophyta</taxon>
        <taxon>Embryophyta</taxon>
        <taxon>Tracheophyta</taxon>
        <taxon>Spermatophyta</taxon>
        <taxon>Magnoliopsida</taxon>
        <taxon>eudicotyledons</taxon>
        <taxon>Gunneridae</taxon>
        <taxon>Pentapetalae</taxon>
        <taxon>asterids</taxon>
        <taxon>campanulids</taxon>
        <taxon>Asterales</taxon>
        <taxon>Asteraceae</taxon>
        <taxon>Asteroideae</taxon>
        <taxon>Heliantheae alliance</taxon>
        <taxon>Heliantheae</taxon>
        <taxon>Ambrosia</taxon>
    </lineage>
</organism>
<dbReference type="PANTHER" id="PTHR43748">
    <property type="entry name" value="RIBOSE-5-PHOSPHATE ISOMERASE 3, CHLOROPLASTIC-RELATED"/>
    <property type="match status" value="1"/>
</dbReference>
<dbReference type="Gene3D" id="3.40.50.1360">
    <property type="match status" value="1"/>
</dbReference>
<dbReference type="GO" id="GO:0009052">
    <property type="term" value="P:pentose-phosphate shunt, non-oxidative branch"/>
    <property type="evidence" value="ECO:0007669"/>
    <property type="project" value="InterPro"/>
</dbReference>
<protein>
    <recommendedName>
        <fullName evidence="4">ribose-5-phosphate isomerase</fullName>
        <ecNumber evidence="4">5.3.1.6</ecNumber>
    </recommendedName>
</protein>
<dbReference type="InterPro" id="IPR037171">
    <property type="entry name" value="NagB/RpiA_transferase-like"/>
</dbReference>
<sequence>LHYTCYTPLNILSVAFAKMQFEDKCTMTLNVRGGQVLDVRQGNTNIQIGVAEGLDFLEIWFTAMKVDTYLQSGMVVGLGSGLASSMAIEYLGQKLRVGLLKDIVGIPTSDRIASEAEKAGIPLQQYQDNTQIDIAFNDADIVEEGSLNVVIGRQRPQGEESIVEEKKILDVTENLVIMVKEKQYKTAVEGSIPVSWMDTAEEIDDLFVGDAEVWRRPSMGHADPTGGNFPLVTREGHNILDVIFTTPIPNLAEVANLLNNIDGVACHGIITKTPCTTVIATESGLRIIENSNVSV</sequence>
<comment type="catalytic activity">
    <reaction evidence="1">
        <text>aldehydo-D-ribose 5-phosphate = D-ribulose 5-phosphate</text>
        <dbReference type="Rhea" id="RHEA:14657"/>
        <dbReference type="ChEBI" id="CHEBI:58121"/>
        <dbReference type="ChEBI" id="CHEBI:58273"/>
        <dbReference type="EC" id="5.3.1.6"/>
    </reaction>
</comment>
<dbReference type="InterPro" id="IPR050262">
    <property type="entry name" value="Ribose-5P_isomerase"/>
</dbReference>
<dbReference type="Pfam" id="PF06026">
    <property type="entry name" value="Rib_5-P_isom_A"/>
    <property type="match status" value="1"/>
</dbReference>
<accession>A0AAD5G391</accession>
<dbReference type="Gene3D" id="3.30.70.260">
    <property type="match status" value="1"/>
</dbReference>
<evidence type="ECO:0000256" key="4">
    <source>
        <dbReference type="ARBA" id="ARBA00011959"/>
    </source>
</evidence>
<dbReference type="EC" id="5.3.1.6" evidence="4"/>
<dbReference type="PANTHER" id="PTHR43748:SF1">
    <property type="entry name" value="RIBOSE-5-PHOSPHATE ISOMERASE 4, CHLOROPLASTIC-RELATED"/>
    <property type="match status" value="1"/>
</dbReference>
<keyword evidence="7" id="KW-1185">Reference proteome</keyword>
<keyword evidence="5" id="KW-0413">Isomerase</keyword>
<dbReference type="Proteomes" id="UP001206925">
    <property type="component" value="Unassembled WGS sequence"/>
</dbReference>
<dbReference type="InterPro" id="IPR004788">
    <property type="entry name" value="Ribose5P_isomerase_type_A"/>
</dbReference>
<dbReference type="SUPFAM" id="SSF75445">
    <property type="entry name" value="D-ribose-5-phosphate isomerase (RpiA), lid domain"/>
    <property type="match status" value="1"/>
</dbReference>
<comment type="caution">
    <text evidence="6">The sequence shown here is derived from an EMBL/GenBank/DDBJ whole genome shotgun (WGS) entry which is preliminary data.</text>
</comment>
<gene>
    <name evidence="6" type="ORF">M8C21_022519</name>
</gene>
<evidence type="ECO:0000313" key="7">
    <source>
        <dbReference type="Proteomes" id="UP001206925"/>
    </source>
</evidence>
<dbReference type="AlphaFoldDB" id="A0AAD5G391"/>
<dbReference type="GO" id="GO:0004751">
    <property type="term" value="F:ribose-5-phosphate isomerase activity"/>
    <property type="evidence" value="ECO:0007669"/>
    <property type="project" value="UniProtKB-EC"/>
</dbReference>
<dbReference type="EMBL" id="JAMZMK010011410">
    <property type="protein sequence ID" value="KAI7727224.1"/>
    <property type="molecule type" value="Genomic_DNA"/>
</dbReference>